<name>A0A3N5BUT0_9THEO</name>
<keyword evidence="7" id="KW-0670">Pyruvate</keyword>
<gene>
    <name evidence="9" type="ORF">EDD75_0464</name>
</gene>
<dbReference type="PANTHER" id="PTHR40438:SF1">
    <property type="entry name" value="PYRUVOYL-DEPENDENT ARGININE DECARBOXYLASE"/>
    <property type="match status" value="1"/>
</dbReference>
<dbReference type="SFLD" id="SFLDS00055">
    <property type="entry name" value="Pyruvoyl-Dependent_Histidine/A"/>
    <property type="match status" value="1"/>
</dbReference>
<reference evidence="9 10" key="1">
    <citation type="submission" date="2018-11" db="EMBL/GenBank/DDBJ databases">
        <title>Genomic Encyclopedia of Type Strains, Phase IV (KMG-IV): sequencing the most valuable type-strain genomes for metagenomic binning, comparative biology and taxonomic classification.</title>
        <authorList>
            <person name="Goeker M."/>
        </authorList>
    </citation>
    <scope>NUCLEOTIDE SEQUENCE [LARGE SCALE GENOMIC DNA]</scope>
    <source>
        <strain evidence="9 10">DSM 102936</strain>
    </source>
</reference>
<evidence type="ECO:0000256" key="6">
    <source>
        <dbReference type="ARBA" id="ARBA00023239"/>
    </source>
</evidence>
<dbReference type="InterPro" id="IPR016105">
    <property type="entry name" value="Pyr-dep_his/arg-deCO2ase_sand"/>
</dbReference>
<keyword evidence="5" id="KW-0210">Decarboxylase</keyword>
<dbReference type="HAMAP" id="MF_01404">
    <property type="entry name" value="PvlArgDC"/>
    <property type="match status" value="1"/>
</dbReference>
<dbReference type="SFLD" id="SFLDF00471">
    <property type="entry name" value="Pyruvoyl-dependent_arginine_de"/>
    <property type="match status" value="1"/>
</dbReference>
<comment type="similarity">
    <text evidence="2">Belongs to the pyruvoyl-dependent arginine decarboxylase family.</text>
</comment>
<dbReference type="Pfam" id="PF01862">
    <property type="entry name" value="PvlArgDC"/>
    <property type="match status" value="1"/>
</dbReference>
<accession>A0A3N5BUT0</accession>
<dbReference type="SUPFAM" id="SSF56271">
    <property type="entry name" value="Pyruvoyl-dependent histidine and arginine decarboxylases"/>
    <property type="match status" value="1"/>
</dbReference>
<dbReference type="GO" id="GO:0006527">
    <property type="term" value="P:L-arginine catabolic process"/>
    <property type="evidence" value="ECO:0007669"/>
    <property type="project" value="InterPro"/>
</dbReference>
<dbReference type="InterPro" id="IPR016104">
    <property type="entry name" value="Pyr-dep_his/arg-deCO2ase"/>
</dbReference>
<evidence type="ECO:0000313" key="10">
    <source>
        <dbReference type="Proteomes" id="UP000282654"/>
    </source>
</evidence>
<dbReference type="EMBL" id="RKRE01000001">
    <property type="protein sequence ID" value="RPF49645.1"/>
    <property type="molecule type" value="Genomic_DNA"/>
</dbReference>
<dbReference type="OrthoDB" id="9783061at2"/>
<organism evidence="9 10">
    <name type="scientific">Thermodesulfitimonas autotrophica</name>
    <dbReference type="NCBI Taxonomy" id="1894989"/>
    <lineage>
        <taxon>Bacteria</taxon>
        <taxon>Bacillati</taxon>
        <taxon>Bacillota</taxon>
        <taxon>Clostridia</taxon>
        <taxon>Thermoanaerobacterales</taxon>
        <taxon>Thermoanaerobacteraceae</taxon>
        <taxon>Thermodesulfitimonas</taxon>
    </lineage>
</organism>
<dbReference type="SFLD" id="SFLDG01170">
    <property type="entry name" value="Pyruvoyl-dependent_arginine_de"/>
    <property type="match status" value="1"/>
</dbReference>
<dbReference type="Gene3D" id="3.30.60.30">
    <property type="match status" value="1"/>
</dbReference>
<dbReference type="GO" id="GO:0008792">
    <property type="term" value="F:arginine decarboxylase activity"/>
    <property type="evidence" value="ECO:0007669"/>
    <property type="project" value="UniProtKB-EC"/>
</dbReference>
<dbReference type="EC" id="4.1.1.19" evidence="3"/>
<evidence type="ECO:0000256" key="1">
    <source>
        <dbReference type="ARBA" id="ARBA00001928"/>
    </source>
</evidence>
<dbReference type="RefSeq" id="WP_123927429.1">
    <property type="nucleotide sequence ID" value="NZ_RKRE01000001.1"/>
</dbReference>
<evidence type="ECO:0000256" key="3">
    <source>
        <dbReference type="ARBA" id="ARBA00012426"/>
    </source>
</evidence>
<evidence type="ECO:0000256" key="7">
    <source>
        <dbReference type="ARBA" id="ARBA00023317"/>
    </source>
</evidence>
<evidence type="ECO:0000313" key="9">
    <source>
        <dbReference type="EMBL" id="RPF49645.1"/>
    </source>
</evidence>
<evidence type="ECO:0000256" key="4">
    <source>
        <dbReference type="ARBA" id="ARBA00014727"/>
    </source>
</evidence>
<proteinExistence type="inferred from homology"/>
<sequence>MLPTPKKYFVTAAAAEGATKLNAFDNALLAARIGNINLIRVSSILPPGTEYEPNLVFPPGSLVPTAYGYIISDVPGELIAAAVGVGISRESFGVIMEFSGKCTEAEARAKIEGMIREAFDRRKMEVIEMKIAAVEHRVVHIGCALAAVPLWY</sequence>
<protein>
    <recommendedName>
        <fullName evidence="4">Pyruvoyl-dependent arginine decarboxylase AaxB</fullName>
        <ecNumber evidence="3">4.1.1.19</ecNumber>
    </recommendedName>
</protein>
<comment type="catalytic activity">
    <reaction evidence="8">
        <text>L-arginine + H(+) = agmatine + CO2</text>
        <dbReference type="Rhea" id="RHEA:17641"/>
        <dbReference type="ChEBI" id="CHEBI:15378"/>
        <dbReference type="ChEBI" id="CHEBI:16526"/>
        <dbReference type="ChEBI" id="CHEBI:32682"/>
        <dbReference type="ChEBI" id="CHEBI:58145"/>
        <dbReference type="EC" id="4.1.1.19"/>
    </reaction>
</comment>
<dbReference type="Proteomes" id="UP000282654">
    <property type="component" value="Unassembled WGS sequence"/>
</dbReference>
<keyword evidence="6" id="KW-0456">Lyase</keyword>
<comment type="caution">
    <text evidence="9">The sequence shown here is derived from an EMBL/GenBank/DDBJ whole genome shotgun (WGS) entry which is preliminary data.</text>
</comment>
<evidence type="ECO:0000256" key="8">
    <source>
        <dbReference type="ARBA" id="ARBA00049309"/>
    </source>
</evidence>
<dbReference type="InterPro" id="IPR002724">
    <property type="entry name" value="Pyruvoyl-dep_arg_deCO2ase"/>
</dbReference>
<dbReference type="AlphaFoldDB" id="A0A3N5BUT0"/>
<keyword evidence="10" id="KW-1185">Reference proteome</keyword>
<comment type="cofactor">
    <cofactor evidence="1">
        <name>pyruvate</name>
        <dbReference type="ChEBI" id="CHEBI:15361"/>
    </cofactor>
</comment>
<dbReference type="PANTHER" id="PTHR40438">
    <property type="entry name" value="PYRUVOYL-DEPENDENT ARGININE DECARBOXYLASE"/>
    <property type="match status" value="1"/>
</dbReference>
<dbReference type="PIRSF" id="PIRSF005216">
    <property type="entry name" value="Pyruvoyl-dep_arg_deCO2ase"/>
    <property type="match status" value="1"/>
</dbReference>
<dbReference type="Gene3D" id="3.50.20.10">
    <property type="entry name" value="Pyruvoyl-Dependent Histidine Decarboxylase, subunit B"/>
    <property type="match status" value="1"/>
</dbReference>
<dbReference type="NCBIfam" id="TIGR00286">
    <property type="entry name" value="pyruvoyl-dependent arginine decarboxylase"/>
    <property type="match status" value="1"/>
</dbReference>
<evidence type="ECO:0000256" key="5">
    <source>
        <dbReference type="ARBA" id="ARBA00022793"/>
    </source>
</evidence>
<evidence type="ECO:0000256" key="2">
    <source>
        <dbReference type="ARBA" id="ARBA00008611"/>
    </source>
</evidence>